<dbReference type="GO" id="GO:0003735">
    <property type="term" value="F:structural constituent of ribosome"/>
    <property type="evidence" value="ECO:0007669"/>
    <property type="project" value="InterPro"/>
</dbReference>
<comment type="similarity">
    <text evidence="1">Belongs to the universal ribosomal protein uL24 family.</text>
</comment>
<organism evidence="4 5">
    <name type="scientific">Apteryx owenii</name>
    <name type="common">Little spotted kiwi</name>
    <dbReference type="NCBI Taxonomy" id="8824"/>
    <lineage>
        <taxon>Eukaryota</taxon>
        <taxon>Metazoa</taxon>
        <taxon>Chordata</taxon>
        <taxon>Craniata</taxon>
        <taxon>Vertebrata</taxon>
        <taxon>Euteleostomi</taxon>
        <taxon>Archelosauria</taxon>
        <taxon>Archosauria</taxon>
        <taxon>Dinosauria</taxon>
        <taxon>Saurischia</taxon>
        <taxon>Theropoda</taxon>
        <taxon>Coelurosauria</taxon>
        <taxon>Aves</taxon>
        <taxon>Palaeognathae</taxon>
        <taxon>Apterygiformes</taxon>
        <taxon>Apterygidae</taxon>
        <taxon>Apteryx</taxon>
    </lineage>
</organism>
<evidence type="ECO:0000313" key="5">
    <source>
        <dbReference type="Proteomes" id="UP000694424"/>
    </source>
</evidence>
<reference evidence="4" key="1">
    <citation type="submission" date="2025-08" db="UniProtKB">
        <authorList>
            <consortium name="Ensembl"/>
        </authorList>
    </citation>
    <scope>IDENTIFICATION</scope>
</reference>
<keyword evidence="3" id="KW-0687">Ribonucleoprotein</keyword>
<proteinExistence type="inferred from homology"/>
<evidence type="ECO:0000256" key="3">
    <source>
        <dbReference type="ARBA" id="ARBA00023274"/>
    </source>
</evidence>
<dbReference type="SUPFAM" id="SSF50104">
    <property type="entry name" value="Translation proteins SH3-like domain"/>
    <property type="match status" value="1"/>
</dbReference>
<dbReference type="InterPro" id="IPR014722">
    <property type="entry name" value="Rib_uL2_dom2"/>
</dbReference>
<accession>A0A8B9QDK2</accession>
<name>A0A8B9QDK2_APTOW</name>
<dbReference type="PANTHER" id="PTHR11143">
    <property type="entry name" value="60S RIBOSOMAL PROTEIN L26 FAMILY MEMBER"/>
    <property type="match status" value="1"/>
</dbReference>
<evidence type="ECO:0000256" key="2">
    <source>
        <dbReference type="ARBA" id="ARBA00022980"/>
    </source>
</evidence>
<reference evidence="4" key="2">
    <citation type="submission" date="2025-09" db="UniProtKB">
        <authorList>
            <consortium name="Ensembl"/>
        </authorList>
    </citation>
    <scope>IDENTIFICATION</scope>
</reference>
<dbReference type="AlphaFoldDB" id="A0A8B9QDK2"/>
<dbReference type="GO" id="GO:0015934">
    <property type="term" value="C:large ribosomal subunit"/>
    <property type="evidence" value="ECO:0007669"/>
    <property type="project" value="InterPro"/>
</dbReference>
<protein>
    <submittedName>
        <fullName evidence="4">Uncharacterized protein</fullName>
    </submittedName>
</protein>
<evidence type="ECO:0000313" key="4">
    <source>
        <dbReference type="Ensembl" id="ENSAOWP00000020122.1"/>
    </source>
</evidence>
<dbReference type="Ensembl" id="ENSAOWT00000022802.1">
    <property type="protein sequence ID" value="ENSAOWP00000020122.1"/>
    <property type="gene ID" value="ENSAOWG00000013608.1"/>
</dbReference>
<dbReference type="Proteomes" id="UP000694424">
    <property type="component" value="Unplaced"/>
</dbReference>
<sequence>MNDQYLNPFLTSDNSKKYKQCFSVPSHTCRMILCFPPPFPKEMWQKCSAPSMPVQKDEGVQVVQGHYKGQQVSKIVQVAKTAMCTACIQRVHPCKTGITRMKADRRSARIKKKKKKAISRYLGKSKNKISIYIYIYICIYMLSS</sequence>
<dbReference type="InterPro" id="IPR008991">
    <property type="entry name" value="Translation_prot_SH3-like_sf"/>
</dbReference>
<keyword evidence="2" id="KW-0689">Ribosomal protein</keyword>
<dbReference type="InterPro" id="IPR005756">
    <property type="entry name" value="Ribosomal_uL24_euk/arc"/>
</dbReference>
<dbReference type="GO" id="GO:0006412">
    <property type="term" value="P:translation"/>
    <property type="evidence" value="ECO:0007669"/>
    <property type="project" value="InterPro"/>
</dbReference>
<evidence type="ECO:0000256" key="1">
    <source>
        <dbReference type="ARBA" id="ARBA00010618"/>
    </source>
</evidence>
<keyword evidence="5" id="KW-1185">Reference proteome</keyword>
<dbReference type="Gene3D" id="2.30.30.30">
    <property type="match status" value="1"/>
</dbReference>